<feature type="region of interest" description="Disordered" evidence="1">
    <location>
        <begin position="94"/>
        <end position="141"/>
    </location>
</feature>
<evidence type="ECO:0000313" key="2">
    <source>
        <dbReference type="EMBL" id="WVZ14301.1"/>
    </source>
</evidence>
<feature type="compositionally biased region" description="Basic and acidic residues" evidence="1">
    <location>
        <begin position="132"/>
        <end position="141"/>
    </location>
</feature>
<name>A0AAQ3NSR0_VIGMU</name>
<sequence>MHSYYCKLITSFFVQLWACNPKELHHFNPDSLPAQRRTSPIHSRPKEELRRFRMVNQCNTPWPRVDDQSTQHPWLHHFLNSDSHHDATRSILTTTAEYSNSQTSEPNIIFPNQNPKFLNRNPNPNQGNPDLQEDKKNNNPN</sequence>
<feature type="compositionally biased region" description="Polar residues" evidence="1">
    <location>
        <begin position="94"/>
        <end position="129"/>
    </location>
</feature>
<proteinExistence type="predicted"/>
<accession>A0AAQ3NSR0</accession>
<dbReference type="Proteomes" id="UP001374535">
    <property type="component" value="Chromosome 4"/>
</dbReference>
<evidence type="ECO:0000313" key="3">
    <source>
        <dbReference type="Proteomes" id="UP001374535"/>
    </source>
</evidence>
<keyword evidence="3" id="KW-1185">Reference proteome</keyword>
<gene>
    <name evidence="2" type="ORF">V8G54_011867</name>
</gene>
<protein>
    <submittedName>
        <fullName evidence="2">Uncharacterized protein</fullName>
    </submittedName>
</protein>
<dbReference type="AlphaFoldDB" id="A0AAQ3NSR0"/>
<dbReference type="EMBL" id="CP144697">
    <property type="protein sequence ID" value="WVZ14301.1"/>
    <property type="molecule type" value="Genomic_DNA"/>
</dbReference>
<organism evidence="2 3">
    <name type="scientific">Vigna mungo</name>
    <name type="common">Black gram</name>
    <name type="synonym">Phaseolus mungo</name>
    <dbReference type="NCBI Taxonomy" id="3915"/>
    <lineage>
        <taxon>Eukaryota</taxon>
        <taxon>Viridiplantae</taxon>
        <taxon>Streptophyta</taxon>
        <taxon>Embryophyta</taxon>
        <taxon>Tracheophyta</taxon>
        <taxon>Spermatophyta</taxon>
        <taxon>Magnoliopsida</taxon>
        <taxon>eudicotyledons</taxon>
        <taxon>Gunneridae</taxon>
        <taxon>Pentapetalae</taxon>
        <taxon>rosids</taxon>
        <taxon>fabids</taxon>
        <taxon>Fabales</taxon>
        <taxon>Fabaceae</taxon>
        <taxon>Papilionoideae</taxon>
        <taxon>50 kb inversion clade</taxon>
        <taxon>NPAAA clade</taxon>
        <taxon>indigoferoid/millettioid clade</taxon>
        <taxon>Phaseoleae</taxon>
        <taxon>Vigna</taxon>
    </lineage>
</organism>
<reference evidence="2 3" key="1">
    <citation type="journal article" date="2023" name="Life. Sci Alliance">
        <title>Evolutionary insights into 3D genome organization and epigenetic landscape of Vigna mungo.</title>
        <authorList>
            <person name="Junaid A."/>
            <person name="Singh B."/>
            <person name="Bhatia S."/>
        </authorList>
    </citation>
    <scope>NUCLEOTIDE SEQUENCE [LARGE SCALE GENOMIC DNA]</scope>
    <source>
        <strain evidence="2">Urdbean</strain>
    </source>
</reference>
<evidence type="ECO:0000256" key="1">
    <source>
        <dbReference type="SAM" id="MobiDB-lite"/>
    </source>
</evidence>